<dbReference type="PANTHER" id="PTHR43433:SF1">
    <property type="entry name" value="BLL5160 PROTEIN"/>
    <property type="match status" value="1"/>
</dbReference>
<sequence length="378" mass="40460">MSRQGSRHGSGHGRGRLAGSLAGSLAGVLGVAAAGTAIGVLRQQRQISRRAGDDVSFGSLRSPAVTVVASDGVNLHVEVDEVDPGTPGTADRLLRRVGRRDPDVTVVFVHGFCLNLDCWHFQRAAYRGLVRSVYYDQRSHGRSDDSTREHSNIDQLGRDLKEVIDSVAPDGPVVLVGHSMGGMTIIAFAEQFPELIGERVVGAALISTTAGGLDPGRILLPMLPARLTGPLTSRVVRTLRLRHGVVDAARRSARAAATVATDRLAFGEDVPASYVEFVDKMLGATPFETVADFFPHFASLDKFDFVERLAAVPVSIICGTADRLTSVGHSRKLHSRLPGSQLLECEGAGHMVIMERHDLVNSELDQLITAATARAAER</sequence>
<evidence type="ECO:0000313" key="4">
    <source>
        <dbReference type="Proteomes" id="UP000663791"/>
    </source>
</evidence>
<feature type="domain" description="AB hydrolase-1" evidence="2">
    <location>
        <begin position="106"/>
        <end position="361"/>
    </location>
</feature>
<organism evidence="3 4">
    <name type="scientific">Nocardioides faecalis</name>
    <dbReference type="NCBI Taxonomy" id="2803858"/>
    <lineage>
        <taxon>Bacteria</taxon>
        <taxon>Bacillati</taxon>
        <taxon>Actinomycetota</taxon>
        <taxon>Actinomycetes</taxon>
        <taxon>Propionibacteriales</taxon>
        <taxon>Nocardioidaceae</taxon>
        <taxon>Nocardioides</taxon>
    </lineage>
</organism>
<reference evidence="3" key="1">
    <citation type="submission" date="2021-01" db="EMBL/GenBank/DDBJ databases">
        <title>Novel species in genus Nocardioides.</title>
        <authorList>
            <person name="Zhang G."/>
        </authorList>
    </citation>
    <scope>NUCLEOTIDE SEQUENCE</scope>
    <source>
        <strain evidence="3">Zg-536</strain>
    </source>
</reference>
<evidence type="ECO:0000256" key="1">
    <source>
        <dbReference type="SAM" id="Phobius"/>
    </source>
</evidence>
<keyword evidence="1" id="KW-0812">Transmembrane</keyword>
<gene>
    <name evidence="3" type="ORF">JK386_07505</name>
</gene>
<dbReference type="Gene3D" id="3.40.50.1820">
    <property type="entry name" value="alpha/beta hydrolase"/>
    <property type="match status" value="1"/>
</dbReference>
<accession>A0A939BVB2</accession>
<name>A0A939BVB2_9ACTN</name>
<keyword evidence="4" id="KW-1185">Reference proteome</keyword>
<evidence type="ECO:0000259" key="2">
    <source>
        <dbReference type="Pfam" id="PF12697"/>
    </source>
</evidence>
<dbReference type="AlphaFoldDB" id="A0A939BVB2"/>
<protein>
    <submittedName>
        <fullName evidence="3">Alpha/beta hydrolase</fullName>
    </submittedName>
</protein>
<dbReference type="PANTHER" id="PTHR43433">
    <property type="entry name" value="HYDROLASE, ALPHA/BETA FOLD FAMILY PROTEIN"/>
    <property type="match status" value="1"/>
</dbReference>
<dbReference type="GO" id="GO:0016787">
    <property type="term" value="F:hydrolase activity"/>
    <property type="evidence" value="ECO:0007669"/>
    <property type="project" value="UniProtKB-KW"/>
</dbReference>
<keyword evidence="1" id="KW-1133">Transmembrane helix</keyword>
<comment type="caution">
    <text evidence="3">The sequence shown here is derived from an EMBL/GenBank/DDBJ whole genome shotgun (WGS) entry which is preliminary data.</text>
</comment>
<keyword evidence="1" id="KW-0472">Membrane</keyword>
<evidence type="ECO:0000313" key="3">
    <source>
        <dbReference type="EMBL" id="MBM9459746.1"/>
    </source>
</evidence>
<keyword evidence="3" id="KW-0378">Hydrolase</keyword>
<dbReference type="Proteomes" id="UP000663791">
    <property type="component" value="Unassembled WGS sequence"/>
</dbReference>
<dbReference type="InterPro" id="IPR050471">
    <property type="entry name" value="AB_hydrolase"/>
</dbReference>
<dbReference type="InterPro" id="IPR029058">
    <property type="entry name" value="AB_hydrolase_fold"/>
</dbReference>
<proteinExistence type="predicted"/>
<dbReference type="EMBL" id="JAERTX010000005">
    <property type="protein sequence ID" value="MBM9459746.1"/>
    <property type="molecule type" value="Genomic_DNA"/>
</dbReference>
<feature type="transmembrane region" description="Helical" evidence="1">
    <location>
        <begin position="20"/>
        <end position="41"/>
    </location>
</feature>
<dbReference type="SUPFAM" id="SSF53474">
    <property type="entry name" value="alpha/beta-Hydrolases"/>
    <property type="match status" value="1"/>
</dbReference>
<dbReference type="RefSeq" id="WP_205291048.1">
    <property type="nucleotide sequence ID" value="NZ_CP074406.1"/>
</dbReference>
<dbReference type="Pfam" id="PF12697">
    <property type="entry name" value="Abhydrolase_6"/>
    <property type="match status" value="1"/>
</dbReference>
<dbReference type="InterPro" id="IPR000073">
    <property type="entry name" value="AB_hydrolase_1"/>
</dbReference>